<keyword evidence="3" id="KW-1185">Reference proteome</keyword>
<reference evidence="2 3" key="1">
    <citation type="submission" date="2019-01" db="EMBL/GenBank/DDBJ databases">
        <title>Agromyces.</title>
        <authorList>
            <person name="Li J."/>
        </authorList>
    </citation>
    <scope>NUCLEOTIDE SEQUENCE [LARGE SCALE GENOMIC DNA]</scope>
    <source>
        <strain evidence="2 3">DSM 23870</strain>
    </source>
</reference>
<sequence length="69" mass="7258">MQLASMILGAPTQITAVGGMTETGVDAYSTLVLDHGPHRHATLTTTLEVRTPTAAILATIDEARRQLTA</sequence>
<comment type="caution">
    <text evidence="2">The sequence shown here is derived from an EMBL/GenBank/DDBJ whole genome shotgun (WGS) entry which is preliminary data.</text>
</comment>
<name>A0A4V1R261_9MICO</name>
<dbReference type="Gene3D" id="3.30.360.10">
    <property type="entry name" value="Dihydrodipicolinate Reductase, domain 2"/>
    <property type="match status" value="1"/>
</dbReference>
<evidence type="ECO:0000313" key="3">
    <source>
        <dbReference type="Proteomes" id="UP000292686"/>
    </source>
</evidence>
<evidence type="ECO:0000313" key="1">
    <source>
        <dbReference type="EMBL" id="NYD68665.1"/>
    </source>
</evidence>
<accession>A0A4V1R261</accession>
<proteinExistence type="predicted"/>
<dbReference type="RefSeq" id="WP_129175673.1">
    <property type="nucleotide sequence ID" value="NZ_JACCBI010000001.1"/>
</dbReference>
<dbReference type="EMBL" id="JACCBI010000001">
    <property type="protein sequence ID" value="NYD68665.1"/>
    <property type="molecule type" value="Genomic_DNA"/>
</dbReference>
<dbReference type="Proteomes" id="UP000292686">
    <property type="component" value="Unassembled WGS sequence"/>
</dbReference>
<dbReference type="Proteomes" id="UP000581087">
    <property type="component" value="Unassembled WGS sequence"/>
</dbReference>
<gene>
    <name evidence="1" type="ORF">BJ972_003184</name>
    <name evidence="2" type="ORF">ESP50_12595</name>
</gene>
<dbReference type="OrthoDB" id="9815825at2"/>
<reference evidence="1 4" key="2">
    <citation type="submission" date="2020-07" db="EMBL/GenBank/DDBJ databases">
        <title>Sequencing the genomes of 1000 actinobacteria strains.</title>
        <authorList>
            <person name="Klenk H.-P."/>
        </authorList>
    </citation>
    <scope>NUCLEOTIDE SEQUENCE [LARGE SCALE GENOMIC DNA]</scope>
    <source>
        <strain evidence="1 4">DSM 23870</strain>
    </source>
</reference>
<dbReference type="SUPFAM" id="SSF55347">
    <property type="entry name" value="Glyceraldehyde-3-phosphate dehydrogenase-like, C-terminal domain"/>
    <property type="match status" value="1"/>
</dbReference>
<protein>
    <submittedName>
        <fullName evidence="2">Uncharacterized protein</fullName>
    </submittedName>
</protein>
<organism evidence="2 3">
    <name type="scientific">Agromyces atrinae</name>
    <dbReference type="NCBI Taxonomy" id="592376"/>
    <lineage>
        <taxon>Bacteria</taxon>
        <taxon>Bacillati</taxon>
        <taxon>Actinomycetota</taxon>
        <taxon>Actinomycetes</taxon>
        <taxon>Micrococcales</taxon>
        <taxon>Microbacteriaceae</taxon>
        <taxon>Agromyces</taxon>
    </lineage>
</organism>
<dbReference type="EMBL" id="SDPM01000006">
    <property type="protein sequence ID" value="RXZ86036.1"/>
    <property type="molecule type" value="Genomic_DNA"/>
</dbReference>
<evidence type="ECO:0000313" key="2">
    <source>
        <dbReference type="EMBL" id="RXZ86036.1"/>
    </source>
</evidence>
<evidence type="ECO:0000313" key="4">
    <source>
        <dbReference type="Proteomes" id="UP000581087"/>
    </source>
</evidence>
<dbReference type="AlphaFoldDB" id="A0A4V1R261"/>